<dbReference type="AlphaFoldDB" id="C3KBS8"/>
<dbReference type="EMBL" id="OV986001">
    <property type="protein sequence ID" value="CAI2794517.1"/>
    <property type="molecule type" value="Genomic_DNA"/>
</dbReference>
<reference evidence="2" key="1">
    <citation type="journal article" date="2009" name="Genome Biol.">
        <title>Genomic and genetic analyses of diversity and plant interactions of Pseudomonas fluorescens.</title>
        <authorList>
            <person name="Silby M.W."/>
            <person name="Cerdeno-Tarraga A.M."/>
            <person name="Vernikos G.S."/>
            <person name="Giddens S.R."/>
            <person name="Jackson R.W."/>
            <person name="Preston G.M."/>
            <person name="Zhang X.X."/>
            <person name="Moon C.D."/>
            <person name="Gehrig S.M."/>
            <person name="Godfrey S.A."/>
            <person name="Knight C.G."/>
            <person name="Malone J.G."/>
            <person name="Robinson Z."/>
            <person name="Spiers A.J."/>
            <person name="Harris S."/>
            <person name="Challis G.L."/>
            <person name="Yaxley A.M."/>
            <person name="Harris D."/>
            <person name="Seeger K."/>
            <person name="Murphy L."/>
            <person name="Rutter S."/>
            <person name="Squares R."/>
            <person name="Quail M.A."/>
            <person name="Saunders E."/>
            <person name="Mavromatis K."/>
            <person name="Brettin T.S."/>
            <person name="Bentley S.D."/>
            <person name="Hothersall J."/>
            <person name="Stephens E."/>
            <person name="Thomas C.M."/>
            <person name="Parkhill J."/>
            <person name="Levy S.B."/>
            <person name="Rainey P.B."/>
            <person name="Thomson N.R."/>
        </authorList>
    </citation>
    <scope>NUCLEOTIDE SEQUENCE [LARGE SCALE GENOMIC DNA]</scope>
    <source>
        <strain evidence="2">SBW25</strain>
    </source>
</reference>
<name>C3KBS8_PSEFS</name>
<reference evidence="1" key="2">
    <citation type="submission" date="2023-10" db="EMBL/GenBank/DDBJ databases">
        <authorList>
            <person name="Fortmann-Grote C."/>
        </authorList>
    </citation>
    <scope>NUCLEOTIDE SEQUENCE</scope>
    <source>
        <strain evidence="1">SBW25</strain>
    </source>
</reference>
<dbReference type="EMBL" id="AM181176">
    <property type="protein sequence ID" value="CAY46462.1"/>
    <property type="molecule type" value="Genomic_DNA"/>
</dbReference>
<dbReference type="KEGG" id="pfs:PFLU_0178"/>
<accession>C3KBS8</accession>
<organism evidence="2">
    <name type="scientific">Pseudomonas fluorescens (strain SBW25)</name>
    <dbReference type="NCBI Taxonomy" id="216595"/>
    <lineage>
        <taxon>Bacteria</taxon>
        <taxon>Pseudomonadati</taxon>
        <taxon>Pseudomonadota</taxon>
        <taxon>Gammaproteobacteria</taxon>
        <taxon>Pseudomonadales</taxon>
        <taxon>Pseudomonadaceae</taxon>
        <taxon>Pseudomonas</taxon>
    </lineage>
</organism>
<evidence type="ECO:0000313" key="2">
    <source>
        <dbReference type="EMBL" id="CAY46462.1"/>
    </source>
</evidence>
<gene>
    <name evidence="2" type="ordered locus">PFLU_0178</name>
</gene>
<evidence type="ECO:0000313" key="1">
    <source>
        <dbReference type="EMBL" id="CAI2794517.1"/>
    </source>
</evidence>
<proteinExistence type="predicted"/>
<dbReference type="Proteomes" id="UP001152918">
    <property type="component" value="Chromosome"/>
</dbReference>
<sequence length="115" mass="13044">MDACAHCGSRQGGGMKKRAANNAILQPFSVLRTVGFSSRGMQRFERYRTEQKRLNRDVMVMRWRDGIWCALSVPCQAPQAIIVDEGQQIDAYEDARACLEGDLLPFVSLRWDIHA</sequence>
<dbReference type="HOGENOM" id="CLU_2289152_0_0_6"/>
<protein>
    <submittedName>
        <fullName evidence="2">Uncharacterized protein</fullName>
    </submittedName>
</protein>